<dbReference type="AlphaFoldDB" id="A0A1X6N1M9"/>
<dbReference type="GeneID" id="36324054"/>
<dbReference type="GO" id="GO:0005524">
    <property type="term" value="F:ATP binding"/>
    <property type="evidence" value="ECO:0007669"/>
    <property type="project" value="InterPro"/>
</dbReference>
<evidence type="ECO:0000313" key="3">
    <source>
        <dbReference type="Proteomes" id="UP000194127"/>
    </source>
</evidence>
<dbReference type="GO" id="GO:1990275">
    <property type="term" value="F:preribosome binding"/>
    <property type="evidence" value="ECO:0007669"/>
    <property type="project" value="TreeGrafter"/>
</dbReference>
<dbReference type="RefSeq" id="XP_024339176.1">
    <property type="nucleotide sequence ID" value="XM_024479104.1"/>
</dbReference>
<dbReference type="InterPro" id="IPR050168">
    <property type="entry name" value="AAA_ATPase_domain"/>
</dbReference>
<reference evidence="2 3" key="1">
    <citation type="submission" date="2017-04" db="EMBL/GenBank/DDBJ databases">
        <title>Genome Sequence of the Model Brown-Rot Fungus Postia placenta SB12.</title>
        <authorList>
            <consortium name="DOE Joint Genome Institute"/>
            <person name="Gaskell J."/>
            <person name="Kersten P."/>
            <person name="Larrondo L.F."/>
            <person name="Canessa P."/>
            <person name="Martinez D."/>
            <person name="Hibbett D."/>
            <person name="Schmoll M."/>
            <person name="Kubicek C.P."/>
            <person name="Martinez A.T."/>
            <person name="Yadav J."/>
            <person name="Master E."/>
            <person name="Magnuson J.K."/>
            <person name="James T."/>
            <person name="Yaver D."/>
            <person name="Berka R."/>
            <person name="Labutti K."/>
            <person name="Lipzen A."/>
            <person name="Aerts A."/>
            <person name="Barry K."/>
            <person name="Henrissat B."/>
            <person name="Blanchette R."/>
            <person name="Grigoriev I."/>
            <person name="Cullen D."/>
        </authorList>
    </citation>
    <scope>NUCLEOTIDE SEQUENCE [LARGE SCALE GENOMIC DNA]</scope>
    <source>
        <strain evidence="2 3">MAD-698-R-SB12</strain>
    </source>
</reference>
<sequence>MSPIAQTGVADASSMEQPRIRRIGMHGHQEGASGTLVKSAKYGCYNVKWNDLAFILYTVEYSTLRGDVRLYYLLHEGPEEPSHALLLAANKWGMKLHDEILVFEMGHWREDRDLWQDVQKASWDDVILKEEFKESLRTDIDGFWEAGDVYSSLSIPWKRGIIMAGPPGNGKTISVKAVMKDCYARGYAPLYVKSFKHGMGEEYCMGAVFQKAREMAPCMLVLEDLDSLINNQNRSFFLNQVDGLVGNDGLLLIASTNHFEKLDPALSGRPSRFDRKYSFDDPGEDERALYAKYWQNKLRNNLDISFPDDLVAEIAALTSDFSFAYLKEAFVSTLVVLATGAKRESRASFATTIKDQIHTLREHIKNNLREAVQDTGTKDTVHAQALLPRGFVGGHYVHAIPAEPL</sequence>
<dbReference type="CDD" id="cd19481">
    <property type="entry name" value="RecA-like_protease"/>
    <property type="match status" value="1"/>
</dbReference>
<dbReference type="InterPro" id="IPR003959">
    <property type="entry name" value="ATPase_AAA_core"/>
</dbReference>
<proteinExistence type="predicted"/>
<dbReference type="EMBL" id="KZ110597">
    <property type="protein sequence ID" value="OSX62382.1"/>
    <property type="molecule type" value="Genomic_DNA"/>
</dbReference>
<dbReference type="GO" id="GO:0042254">
    <property type="term" value="P:ribosome biogenesis"/>
    <property type="evidence" value="ECO:0007669"/>
    <property type="project" value="TreeGrafter"/>
</dbReference>
<dbReference type="Pfam" id="PF00004">
    <property type="entry name" value="AAA"/>
    <property type="match status" value="1"/>
</dbReference>
<dbReference type="SUPFAM" id="SSF52540">
    <property type="entry name" value="P-loop containing nucleoside triphosphate hydrolases"/>
    <property type="match status" value="1"/>
</dbReference>
<dbReference type="Proteomes" id="UP000194127">
    <property type="component" value="Unassembled WGS sequence"/>
</dbReference>
<dbReference type="STRING" id="670580.A0A1X6N1M9"/>
<organism evidence="2 3">
    <name type="scientific">Postia placenta MAD-698-R-SB12</name>
    <dbReference type="NCBI Taxonomy" id="670580"/>
    <lineage>
        <taxon>Eukaryota</taxon>
        <taxon>Fungi</taxon>
        <taxon>Dikarya</taxon>
        <taxon>Basidiomycota</taxon>
        <taxon>Agaricomycotina</taxon>
        <taxon>Agaricomycetes</taxon>
        <taxon>Polyporales</taxon>
        <taxon>Adustoporiaceae</taxon>
        <taxon>Rhodonia</taxon>
    </lineage>
</organism>
<dbReference type="InterPro" id="IPR027417">
    <property type="entry name" value="P-loop_NTPase"/>
</dbReference>
<feature type="domain" description="ATPase AAA-type core" evidence="1">
    <location>
        <begin position="161"/>
        <end position="279"/>
    </location>
</feature>
<evidence type="ECO:0000313" key="2">
    <source>
        <dbReference type="EMBL" id="OSX62382.1"/>
    </source>
</evidence>
<accession>A0A1X6N1M9</accession>
<protein>
    <recommendedName>
        <fullName evidence="1">ATPase AAA-type core domain-containing protein</fullName>
    </recommendedName>
</protein>
<dbReference type="PANTHER" id="PTHR23077">
    <property type="entry name" value="AAA-FAMILY ATPASE"/>
    <property type="match status" value="1"/>
</dbReference>
<dbReference type="GO" id="GO:0016887">
    <property type="term" value="F:ATP hydrolysis activity"/>
    <property type="evidence" value="ECO:0007669"/>
    <property type="project" value="InterPro"/>
</dbReference>
<keyword evidence="3" id="KW-1185">Reference proteome</keyword>
<gene>
    <name evidence="2" type="ORF">POSPLADRAFT_1046726</name>
</gene>
<dbReference type="OrthoDB" id="2115716at2759"/>
<evidence type="ECO:0000259" key="1">
    <source>
        <dbReference type="Pfam" id="PF00004"/>
    </source>
</evidence>
<name>A0A1X6N1M9_9APHY</name>
<dbReference type="GO" id="GO:0003723">
    <property type="term" value="F:RNA binding"/>
    <property type="evidence" value="ECO:0007669"/>
    <property type="project" value="TreeGrafter"/>
</dbReference>
<dbReference type="GO" id="GO:0005634">
    <property type="term" value="C:nucleus"/>
    <property type="evidence" value="ECO:0007669"/>
    <property type="project" value="TreeGrafter"/>
</dbReference>
<dbReference type="PANTHER" id="PTHR23077:SF132">
    <property type="entry name" value="ATP-DEPENDENT ZN PROTEASE"/>
    <property type="match status" value="1"/>
</dbReference>
<dbReference type="Gene3D" id="3.40.50.300">
    <property type="entry name" value="P-loop containing nucleotide triphosphate hydrolases"/>
    <property type="match status" value="1"/>
</dbReference>